<evidence type="ECO:0000313" key="2">
    <source>
        <dbReference type="Proteomes" id="UP000192582"/>
    </source>
</evidence>
<gene>
    <name evidence="1" type="ORF">SAMN00790413_03675</name>
</gene>
<reference evidence="1 2" key="1">
    <citation type="submission" date="2017-04" db="EMBL/GenBank/DDBJ databases">
        <authorList>
            <person name="Afonso C.L."/>
            <person name="Miller P.J."/>
            <person name="Scott M.A."/>
            <person name="Spackman E."/>
            <person name="Goraichik I."/>
            <person name="Dimitrov K.M."/>
            <person name="Suarez D.L."/>
            <person name="Swayne D.E."/>
        </authorList>
    </citation>
    <scope>NUCLEOTIDE SEQUENCE [LARGE SCALE GENOMIC DNA]</scope>
    <source>
        <strain evidence="1 2">KR-140</strain>
    </source>
</reference>
<dbReference type="Proteomes" id="UP000192582">
    <property type="component" value="Unassembled WGS sequence"/>
</dbReference>
<sequence length="83" mass="8831">MTGAAYRLSAVVQPAVAMLFLLEETRVFNALAPGTTLYQRRTGAQALTAAKDLGPPPADRAWSQRLSRQGRVAMDTALTAVTA</sequence>
<accession>A0A1W1UY93</accession>
<protein>
    <submittedName>
        <fullName evidence="1">Uncharacterized protein</fullName>
    </submittedName>
</protein>
<dbReference type="EMBL" id="FWWU01000008">
    <property type="protein sequence ID" value="SMB86072.1"/>
    <property type="molecule type" value="Genomic_DNA"/>
</dbReference>
<dbReference type="AlphaFoldDB" id="A0A1W1UY93"/>
<organism evidence="1 2">
    <name type="scientific">Deinococcus hopiensis KR-140</name>
    <dbReference type="NCBI Taxonomy" id="695939"/>
    <lineage>
        <taxon>Bacteria</taxon>
        <taxon>Thermotogati</taxon>
        <taxon>Deinococcota</taxon>
        <taxon>Deinococci</taxon>
        <taxon>Deinococcales</taxon>
        <taxon>Deinococcaceae</taxon>
        <taxon>Deinococcus</taxon>
    </lineage>
</organism>
<keyword evidence="2" id="KW-1185">Reference proteome</keyword>
<name>A0A1W1UY93_9DEIO</name>
<evidence type="ECO:0000313" key="1">
    <source>
        <dbReference type="EMBL" id="SMB86072.1"/>
    </source>
</evidence>
<proteinExistence type="predicted"/>